<sequence>MPAFAALILFLAPHLFPFALADASNPDASASVSHVPNFKIIIISIAGFLTLIALIFGLPYIMRHQATRSREAFELTSLRRNAGLPQRRRRDISSGRLSVPRPSASLQGDMLSPAGSAVQAHPSPVTNGDGRPIRRPALAPPSPALTADVVRTHGGALAGGVDSATGQPIATSSRVISSTELLSDVTQSSLL</sequence>
<accession>A0A4Z0ABZ0</accession>
<keyword evidence="2" id="KW-0812">Transmembrane</keyword>
<name>A0A4Z0ABZ0_9AGAM</name>
<keyword evidence="2" id="KW-0472">Membrane</keyword>
<dbReference type="AlphaFoldDB" id="A0A4Z0ABZ0"/>
<keyword evidence="5" id="KW-1185">Reference proteome</keyword>
<evidence type="ECO:0000313" key="4">
    <source>
        <dbReference type="EMBL" id="TFY83138.1"/>
    </source>
</evidence>
<evidence type="ECO:0000256" key="2">
    <source>
        <dbReference type="SAM" id="Phobius"/>
    </source>
</evidence>
<organism evidence="4 5">
    <name type="scientific">Hericium alpestre</name>
    <dbReference type="NCBI Taxonomy" id="135208"/>
    <lineage>
        <taxon>Eukaryota</taxon>
        <taxon>Fungi</taxon>
        <taxon>Dikarya</taxon>
        <taxon>Basidiomycota</taxon>
        <taxon>Agaricomycotina</taxon>
        <taxon>Agaricomycetes</taxon>
        <taxon>Russulales</taxon>
        <taxon>Hericiaceae</taxon>
        <taxon>Hericium</taxon>
    </lineage>
</organism>
<protein>
    <submittedName>
        <fullName evidence="4">Uncharacterized protein</fullName>
    </submittedName>
</protein>
<comment type="caution">
    <text evidence="4">The sequence shown here is derived from an EMBL/GenBank/DDBJ whole genome shotgun (WGS) entry which is preliminary data.</text>
</comment>
<gene>
    <name evidence="4" type="ORF">EWM64_g873</name>
</gene>
<dbReference type="EMBL" id="SFCI01000050">
    <property type="protein sequence ID" value="TFY83138.1"/>
    <property type="molecule type" value="Genomic_DNA"/>
</dbReference>
<feature type="transmembrane region" description="Helical" evidence="2">
    <location>
        <begin position="40"/>
        <end position="61"/>
    </location>
</feature>
<evidence type="ECO:0000313" key="5">
    <source>
        <dbReference type="Proteomes" id="UP000298061"/>
    </source>
</evidence>
<dbReference type="Proteomes" id="UP000298061">
    <property type="component" value="Unassembled WGS sequence"/>
</dbReference>
<feature type="region of interest" description="Disordered" evidence="1">
    <location>
        <begin position="84"/>
        <end position="143"/>
    </location>
</feature>
<evidence type="ECO:0000256" key="1">
    <source>
        <dbReference type="SAM" id="MobiDB-lite"/>
    </source>
</evidence>
<reference evidence="4 5" key="1">
    <citation type="submission" date="2019-02" db="EMBL/GenBank/DDBJ databases">
        <title>Genome sequencing of the rare red list fungi Hericium alpestre (H. flagellum).</title>
        <authorList>
            <person name="Buettner E."/>
            <person name="Kellner H."/>
        </authorList>
    </citation>
    <scope>NUCLEOTIDE SEQUENCE [LARGE SCALE GENOMIC DNA]</scope>
    <source>
        <strain evidence="4 5">DSM 108284</strain>
    </source>
</reference>
<feature type="chain" id="PRO_5021247036" evidence="3">
    <location>
        <begin position="22"/>
        <end position="191"/>
    </location>
</feature>
<feature type="signal peptide" evidence="3">
    <location>
        <begin position="1"/>
        <end position="21"/>
    </location>
</feature>
<evidence type="ECO:0000256" key="3">
    <source>
        <dbReference type="SAM" id="SignalP"/>
    </source>
</evidence>
<keyword evidence="3" id="KW-0732">Signal</keyword>
<keyword evidence="2" id="KW-1133">Transmembrane helix</keyword>
<proteinExistence type="predicted"/>